<evidence type="ECO:0000313" key="2">
    <source>
        <dbReference type="EMBL" id="CAD6451273.1"/>
    </source>
</evidence>
<accession>A0A8H2ZV85</accession>
<feature type="region of interest" description="Disordered" evidence="1">
    <location>
        <begin position="46"/>
        <end position="76"/>
    </location>
</feature>
<sequence length="84" mass="9227">METTTTAADYIPELTQSQQLAIARNSSIQITNGAVLTAYERNSTVGDYTEFGSRGEKRGLESPAEADGPSSQRRQSKLRFVICR</sequence>
<evidence type="ECO:0000313" key="3">
    <source>
        <dbReference type="Proteomes" id="UP000624404"/>
    </source>
</evidence>
<organism evidence="2 3">
    <name type="scientific">Sclerotinia trifoliorum</name>
    <dbReference type="NCBI Taxonomy" id="28548"/>
    <lineage>
        <taxon>Eukaryota</taxon>
        <taxon>Fungi</taxon>
        <taxon>Dikarya</taxon>
        <taxon>Ascomycota</taxon>
        <taxon>Pezizomycotina</taxon>
        <taxon>Leotiomycetes</taxon>
        <taxon>Helotiales</taxon>
        <taxon>Sclerotiniaceae</taxon>
        <taxon>Sclerotinia</taxon>
    </lineage>
</organism>
<dbReference type="OrthoDB" id="10623723at2759"/>
<name>A0A8H2ZV85_9HELO</name>
<protein>
    <submittedName>
        <fullName evidence="2">9bc6c35a-f1c2-4fd6-a9e9-ba170092149d</fullName>
    </submittedName>
</protein>
<proteinExistence type="predicted"/>
<comment type="caution">
    <text evidence="2">The sequence shown here is derived from an EMBL/GenBank/DDBJ whole genome shotgun (WGS) entry which is preliminary data.</text>
</comment>
<reference evidence="2" key="1">
    <citation type="submission" date="2020-10" db="EMBL/GenBank/DDBJ databases">
        <authorList>
            <person name="Kusch S."/>
        </authorList>
    </citation>
    <scope>NUCLEOTIDE SEQUENCE</scope>
    <source>
        <strain evidence="2">SwB9</strain>
    </source>
</reference>
<evidence type="ECO:0000256" key="1">
    <source>
        <dbReference type="SAM" id="MobiDB-lite"/>
    </source>
</evidence>
<dbReference type="Proteomes" id="UP000624404">
    <property type="component" value="Unassembled WGS sequence"/>
</dbReference>
<keyword evidence="3" id="KW-1185">Reference proteome</keyword>
<dbReference type="AlphaFoldDB" id="A0A8H2ZV85"/>
<gene>
    <name evidence="2" type="ORF">SCLTRI_LOCUS9506</name>
</gene>
<dbReference type="EMBL" id="CAJHIA010000036">
    <property type="protein sequence ID" value="CAD6451273.1"/>
    <property type="molecule type" value="Genomic_DNA"/>
</dbReference>